<dbReference type="NCBIfam" id="TIGR02937">
    <property type="entry name" value="sigma70-ECF"/>
    <property type="match status" value="1"/>
</dbReference>
<feature type="domain" description="RNA polymerase sigma-70 region 2" evidence="5">
    <location>
        <begin position="11"/>
        <end position="76"/>
    </location>
</feature>
<dbReference type="InterPro" id="IPR013324">
    <property type="entry name" value="RNA_pol_sigma_r3/r4-like"/>
</dbReference>
<accession>A0ABR9RAD9</accession>
<keyword evidence="3" id="KW-0731">Sigma factor</keyword>
<feature type="domain" description="RNA polymerase sigma factor 70 region 4 type 2" evidence="6">
    <location>
        <begin position="96"/>
        <end position="147"/>
    </location>
</feature>
<keyword evidence="2" id="KW-0805">Transcription regulation</keyword>
<dbReference type="CDD" id="cd06171">
    <property type="entry name" value="Sigma70_r4"/>
    <property type="match status" value="1"/>
</dbReference>
<comment type="similarity">
    <text evidence="1">Belongs to the sigma-70 factor family. ECF subfamily.</text>
</comment>
<dbReference type="PANTHER" id="PTHR43133:SF60">
    <property type="entry name" value="RNA POLYMERASE SIGMA FACTOR SIGV"/>
    <property type="match status" value="1"/>
</dbReference>
<evidence type="ECO:0000259" key="6">
    <source>
        <dbReference type="Pfam" id="PF08281"/>
    </source>
</evidence>
<dbReference type="SUPFAM" id="SSF88659">
    <property type="entry name" value="Sigma3 and sigma4 domains of RNA polymerase sigma factors"/>
    <property type="match status" value="1"/>
</dbReference>
<dbReference type="InterPro" id="IPR014284">
    <property type="entry name" value="RNA_pol_sigma-70_dom"/>
</dbReference>
<evidence type="ECO:0000256" key="3">
    <source>
        <dbReference type="ARBA" id="ARBA00023082"/>
    </source>
</evidence>
<evidence type="ECO:0000256" key="2">
    <source>
        <dbReference type="ARBA" id="ARBA00023015"/>
    </source>
</evidence>
<keyword evidence="8" id="KW-1185">Reference proteome</keyword>
<dbReference type="EMBL" id="JADCKF010000005">
    <property type="protein sequence ID" value="MBE5055670.1"/>
    <property type="molecule type" value="Genomic_DNA"/>
</dbReference>
<sequence>MEDTAVEQALEAHGAAILHLAYAYLHDRSEAEDVLQDTLVQLLSRAPAFESGDHERAWLLRVAANLCKNRLKAPWRRHEALPEDYPAQGIPEESVALFQAVCSLPVKYREVIHLFYYEDYTTAQIAQVLGKREGTVRSLLNRGREKLRQIWKEGADGTL</sequence>
<dbReference type="RefSeq" id="WP_193537236.1">
    <property type="nucleotide sequence ID" value="NZ_AP031438.1"/>
</dbReference>
<dbReference type="InterPro" id="IPR036388">
    <property type="entry name" value="WH-like_DNA-bd_sf"/>
</dbReference>
<evidence type="ECO:0000256" key="4">
    <source>
        <dbReference type="ARBA" id="ARBA00023163"/>
    </source>
</evidence>
<dbReference type="Proteomes" id="UP000806211">
    <property type="component" value="Unassembled WGS sequence"/>
</dbReference>
<dbReference type="Pfam" id="PF08281">
    <property type="entry name" value="Sigma70_r4_2"/>
    <property type="match status" value="1"/>
</dbReference>
<dbReference type="Pfam" id="PF04542">
    <property type="entry name" value="Sigma70_r2"/>
    <property type="match status" value="1"/>
</dbReference>
<keyword evidence="4" id="KW-0804">Transcription</keyword>
<evidence type="ECO:0000313" key="8">
    <source>
        <dbReference type="Proteomes" id="UP000806211"/>
    </source>
</evidence>
<name>A0ABR9RAD9_9FIRM</name>
<evidence type="ECO:0000256" key="1">
    <source>
        <dbReference type="ARBA" id="ARBA00010641"/>
    </source>
</evidence>
<reference evidence="7 8" key="1">
    <citation type="submission" date="2020-10" db="EMBL/GenBank/DDBJ databases">
        <title>ChiBAC.</title>
        <authorList>
            <person name="Zenner C."/>
            <person name="Hitch T.C.A."/>
            <person name="Clavel T."/>
        </authorList>
    </citation>
    <scope>NUCLEOTIDE SEQUENCE [LARGE SCALE GENOMIC DNA]</scope>
    <source>
        <strain evidence="7 8">DSM 107456</strain>
    </source>
</reference>
<dbReference type="PANTHER" id="PTHR43133">
    <property type="entry name" value="RNA POLYMERASE ECF-TYPE SIGMA FACTO"/>
    <property type="match status" value="1"/>
</dbReference>
<dbReference type="Gene3D" id="1.10.1740.10">
    <property type="match status" value="1"/>
</dbReference>
<organism evidence="7 8">
    <name type="scientific">Pseudoflavonifractor gallinarum</name>
    <dbReference type="NCBI Taxonomy" id="2779352"/>
    <lineage>
        <taxon>Bacteria</taxon>
        <taxon>Bacillati</taxon>
        <taxon>Bacillota</taxon>
        <taxon>Clostridia</taxon>
        <taxon>Eubacteriales</taxon>
        <taxon>Oscillospiraceae</taxon>
        <taxon>Pseudoflavonifractor</taxon>
    </lineage>
</organism>
<dbReference type="SUPFAM" id="SSF88946">
    <property type="entry name" value="Sigma2 domain of RNA polymerase sigma factors"/>
    <property type="match status" value="1"/>
</dbReference>
<gene>
    <name evidence="7" type="ORF">INF37_06610</name>
</gene>
<dbReference type="InterPro" id="IPR007627">
    <property type="entry name" value="RNA_pol_sigma70_r2"/>
</dbReference>
<dbReference type="Gene3D" id="1.10.10.10">
    <property type="entry name" value="Winged helix-like DNA-binding domain superfamily/Winged helix DNA-binding domain"/>
    <property type="match status" value="1"/>
</dbReference>
<dbReference type="InterPro" id="IPR013325">
    <property type="entry name" value="RNA_pol_sigma_r2"/>
</dbReference>
<comment type="caution">
    <text evidence="7">The sequence shown here is derived from an EMBL/GenBank/DDBJ whole genome shotgun (WGS) entry which is preliminary data.</text>
</comment>
<evidence type="ECO:0000259" key="5">
    <source>
        <dbReference type="Pfam" id="PF04542"/>
    </source>
</evidence>
<proteinExistence type="inferred from homology"/>
<protein>
    <submittedName>
        <fullName evidence="7">Sigma-70 family RNA polymerase sigma factor</fullName>
    </submittedName>
</protein>
<dbReference type="InterPro" id="IPR013249">
    <property type="entry name" value="RNA_pol_sigma70_r4_t2"/>
</dbReference>
<evidence type="ECO:0000313" key="7">
    <source>
        <dbReference type="EMBL" id="MBE5055670.1"/>
    </source>
</evidence>
<dbReference type="InterPro" id="IPR039425">
    <property type="entry name" value="RNA_pol_sigma-70-like"/>
</dbReference>